<evidence type="ECO:0000256" key="4">
    <source>
        <dbReference type="ARBA" id="ARBA00022475"/>
    </source>
</evidence>
<keyword evidence="4" id="KW-1003">Cell membrane</keyword>
<sequence length="313" mass="35415">MTTGGSFIQEMLVLYMIALVGFIARKRGILNEYSDEVLTQLVLYITLPALILFSLDIPFSVQVIHELLWLVFMSIYILVISILLAAKMRKRSQLPEKQKNVYEGLTIFGNQGFIGYAISFILLKEQGIIYLTMFNICYLILIWTYGVHIFTKDQERIHWNKIFLNPGILATFIGLFVLFLPVSWPDIISRSLESVGKMTIPLSMIMIGSLLAKVHYKDVSSLLNNFYLWKSAMTKLIFIPLCLFPFMAISTPSSLLLIAIIISGMPSAPTISFYAQKYGGDTLFASTGVLLTTLLCILTIPLLYFLLSVLYQI</sequence>
<feature type="transmembrane region" description="Helical" evidence="8">
    <location>
        <begin position="6"/>
        <end position="25"/>
    </location>
</feature>
<evidence type="ECO:0000313" key="10">
    <source>
        <dbReference type="Proteomes" id="UP000681414"/>
    </source>
</evidence>
<evidence type="ECO:0000256" key="3">
    <source>
        <dbReference type="ARBA" id="ARBA00022448"/>
    </source>
</evidence>
<feature type="transmembrane region" description="Helical" evidence="8">
    <location>
        <begin position="237"/>
        <end position="263"/>
    </location>
</feature>
<protein>
    <submittedName>
        <fullName evidence="9">AEC family transporter</fullName>
    </submittedName>
</protein>
<dbReference type="GO" id="GO:0055085">
    <property type="term" value="P:transmembrane transport"/>
    <property type="evidence" value="ECO:0007669"/>
    <property type="project" value="InterPro"/>
</dbReference>
<evidence type="ECO:0000256" key="5">
    <source>
        <dbReference type="ARBA" id="ARBA00022692"/>
    </source>
</evidence>
<dbReference type="AlphaFoldDB" id="A0A942THC8"/>
<accession>A0A942THC8</accession>
<feature type="transmembrane region" description="Helical" evidence="8">
    <location>
        <begin position="37"/>
        <end position="55"/>
    </location>
</feature>
<proteinExistence type="inferred from homology"/>
<evidence type="ECO:0000256" key="2">
    <source>
        <dbReference type="ARBA" id="ARBA00010145"/>
    </source>
</evidence>
<evidence type="ECO:0000256" key="7">
    <source>
        <dbReference type="ARBA" id="ARBA00023136"/>
    </source>
</evidence>
<keyword evidence="5 8" id="KW-0812">Transmembrane</keyword>
<dbReference type="EMBL" id="JAGYPG010000003">
    <property type="protein sequence ID" value="MBS4196786.1"/>
    <property type="molecule type" value="Genomic_DNA"/>
</dbReference>
<reference evidence="9 10" key="1">
    <citation type="submission" date="2021-05" db="EMBL/GenBank/DDBJ databases">
        <title>Novel Bacillus species.</title>
        <authorList>
            <person name="Liu G."/>
        </authorList>
    </citation>
    <scope>NUCLEOTIDE SEQUENCE [LARGE SCALE GENOMIC DNA]</scope>
    <source>
        <strain evidence="10">FJAT-49780</strain>
    </source>
</reference>
<comment type="subcellular location">
    <subcellularLocation>
        <location evidence="1">Cell membrane</location>
        <topology evidence="1">Multi-pass membrane protein</topology>
    </subcellularLocation>
</comment>
<dbReference type="PANTHER" id="PTHR36838:SF1">
    <property type="entry name" value="SLR1864 PROTEIN"/>
    <property type="match status" value="1"/>
</dbReference>
<comment type="caution">
    <text evidence="9">The sequence shown here is derived from an EMBL/GenBank/DDBJ whole genome shotgun (WGS) entry which is preliminary data.</text>
</comment>
<dbReference type="RefSeq" id="WP_213126002.1">
    <property type="nucleotide sequence ID" value="NZ_JAGYPG010000003.1"/>
</dbReference>
<dbReference type="Proteomes" id="UP000681414">
    <property type="component" value="Unassembled WGS sequence"/>
</dbReference>
<feature type="transmembrane region" description="Helical" evidence="8">
    <location>
        <begin position="196"/>
        <end position="216"/>
    </location>
</feature>
<feature type="transmembrane region" description="Helical" evidence="8">
    <location>
        <begin position="67"/>
        <end position="88"/>
    </location>
</feature>
<organism evidence="9 10">
    <name type="scientific">Lederbergia citri</name>
    <dbReference type="NCBI Taxonomy" id="2833580"/>
    <lineage>
        <taxon>Bacteria</taxon>
        <taxon>Bacillati</taxon>
        <taxon>Bacillota</taxon>
        <taxon>Bacilli</taxon>
        <taxon>Bacillales</taxon>
        <taxon>Bacillaceae</taxon>
        <taxon>Lederbergia</taxon>
    </lineage>
</organism>
<evidence type="ECO:0000256" key="1">
    <source>
        <dbReference type="ARBA" id="ARBA00004651"/>
    </source>
</evidence>
<evidence type="ECO:0000313" key="9">
    <source>
        <dbReference type="EMBL" id="MBS4196786.1"/>
    </source>
</evidence>
<feature type="transmembrane region" description="Helical" evidence="8">
    <location>
        <begin position="162"/>
        <end position="184"/>
    </location>
</feature>
<dbReference type="InterPro" id="IPR038770">
    <property type="entry name" value="Na+/solute_symporter_sf"/>
</dbReference>
<feature type="transmembrane region" description="Helical" evidence="8">
    <location>
        <begin position="128"/>
        <end position="150"/>
    </location>
</feature>
<keyword evidence="6 8" id="KW-1133">Transmembrane helix</keyword>
<dbReference type="GO" id="GO:0005886">
    <property type="term" value="C:plasma membrane"/>
    <property type="evidence" value="ECO:0007669"/>
    <property type="project" value="UniProtKB-SubCell"/>
</dbReference>
<gene>
    <name evidence="9" type="ORF">KHA97_17180</name>
</gene>
<keyword evidence="10" id="KW-1185">Reference proteome</keyword>
<dbReference type="PANTHER" id="PTHR36838">
    <property type="entry name" value="AUXIN EFFLUX CARRIER FAMILY PROTEIN"/>
    <property type="match status" value="1"/>
</dbReference>
<keyword evidence="7 8" id="KW-0472">Membrane</keyword>
<keyword evidence="3" id="KW-0813">Transport</keyword>
<dbReference type="Gene3D" id="1.20.1530.20">
    <property type="match status" value="1"/>
</dbReference>
<feature type="transmembrane region" description="Helical" evidence="8">
    <location>
        <begin position="283"/>
        <end position="307"/>
    </location>
</feature>
<name>A0A942THC8_9BACI</name>
<feature type="transmembrane region" description="Helical" evidence="8">
    <location>
        <begin position="100"/>
        <end position="122"/>
    </location>
</feature>
<evidence type="ECO:0000256" key="8">
    <source>
        <dbReference type="SAM" id="Phobius"/>
    </source>
</evidence>
<dbReference type="Pfam" id="PF03547">
    <property type="entry name" value="Mem_trans"/>
    <property type="match status" value="1"/>
</dbReference>
<comment type="similarity">
    <text evidence="2">Belongs to the auxin efflux carrier (TC 2.A.69) family.</text>
</comment>
<evidence type="ECO:0000256" key="6">
    <source>
        <dbReference type="ARBA" id="ARBA00022989"/>
    </source>
</evidence>
<dbReference type="InterPro" id="IPR004776">
    <property type="entry name" value="Mem_transp_PIN-like"/>
</dbReference>